<feature type="domain" description="Ycf2 N-terminal" evidence="11">
    <location>
        <begin position="797"/>
        <end position="1055"/>
    </location>
</feature>
<feature type="domain" description="Ycf2 N-terminal" evidence="11">
    <location>
        <begin position="1"/>
        <end position="545"/>
    </location>
</feature>
<keyword evidence="7" id="KW-0547">Nucleotide-binding</keyword>
<evidence type="ECO:0000256" key="5">
    <source>
        <dbReference type="ARBA" id="ARBA00022528"/>
    </source>
</evidence>
<dbReference type="SUPFAM" id="SSF52540">
    <property type="entry name" value="P-loop containing nucleoside triphosphate hydrolases"/>
    <property type="match status" value="1"/>
</dbReference>
<keyword evidence="5 13" id="KW-0150">Chloroplast</keyword>
<evidence type="ECO:0000256" key="7">
    <source>
        <dbReference type="ARBA" id="ARBA00022741"/>
    </source>
</evidence>
<dbReference type="PANTHER" id="PTHR33078">
    <property type="entry name" value="PROTEIN YCF2-RELATED"/>
    <property type="match status" value="1"/>
</dbReference>
<keyword evidence="9" id="KW-0472">Membrane</keyword>
<dbReference type="PANTHER" id="PTHR33078:SF92">
    <property type="entry name" value="PROTEIN YCF2"/>
    <property type="match status" value="1"/>
</dbReference>
<keyword evidence="9" id="KW-1133">Transmembrane helix</keyword>
<evidence type="ECO:0000256" key="6">
    <source>
        <dbReference type="ARBA" id="ARBA00022640"/>
    </source>
</evidence>
<dbReference type="GO" id="GO:0009570">
    <property type="term" value="C:chloroplast stroma"/>
    <property type="evidence" value="ECO:0007669"/>
    <property type="project" value="UniProtKB-SubCell"/>
</dbReference>
<feature type="domain" description="Ycf2 N-terminal" evidence="11">
    <location>
        <begin position="599"/>
        <end position="669"/>
    </location>
</feature>
<dbReference type="InterPro" id="IPR003959">
    <property type="entry name" value="ATPase_AAA_core"/>
</dbReference>
<feature type="domain" description="ATPase AAA-type core" evidence="10">
    <location>
        <begin position="1271"/>
        <end position="1346"/>
    </location>
</feature>
<protein>
    <recommendedName>
        <fullName evidence="4">Protein Ycf2</fullName>
    </recommendedName>
</protein>
<dbReference type="Gene3D" id="3.40.50.300">
    <property type="entry name" value="P-loop containing nucleotide triphosphate hydrolases"/>
    <property type="match status" value="1"/>
</dbReference>
<evidence type="ECO:0000256" key="3">
    <source>
        <dbReference type="ARBA" id="ARBA00009361"/>
    </source>
</evidence>
<comment type="function">
    <text evidence="1">Probable ATPase of unknown function. Its presence in a non-photosynthetic plant (Epifagus virginiana) and experiments in tobacco indicate that it has an essential function which is probably not related to photosynthesis.</text>
</comment>
<feature type="transmembrane region" description="Helical" evidence="9">
    <location>
        <begin position="932"/>
        <end position="955"/>
    </location>
</feature>
<dbReference type="EMBL" id="KU043218">
    <property type="protein sequence ID" value="ANS54317.1"/>
    <property type="molecule type" value="Genomic_DNA"/>
</dbReference>
<geneLocation type="plastid" evidence="12"/>
<dbReference type="InterPro" id="IPR056777">
    <property type="entry name" value="Ycf2_N"/>
</dbReference>
<evidence type="ECO:0000256" key="4">
    <source>
        <dbReference type="ARBA" id="ARBA00018950"/>
    </source>
</evidence>
<accession>A0A1B1FBU7</accession>
<dbReference type="GO" id="GO:0005524">
    <property type="term" value="F:ATP binding"/>
    <property type="evidence" value="ECO:0007669"/>
    <property type="project" value="UniProtKB-KW"/>
</dbReference>
<keyword evidence="9" id="KW-0812">Transmembrane</keyword>
<dbReference type="Pfam" id="PF05695">
    <property type="entry name" value="Ycf2"/>
    <property type="match status" value="3"/>
</dbReference>
<keyword evidence="6 12" id="KW-0934">Plastid</keyword>
<evidence type="ECO:0000313" key="12">
    <source>
        <dbReference type="EMBL" id="ANQ38696.1"/>
    </source>
</evidence>
<evidence type="ECO:0000256" key="8">
    <source>
        <dbReference type="ARBA" id="ARBA00022840"/>
    </source>
</evidence>
<comment type="subcellular location">
    <subcellularLocation>
        <location evidence="2">Plastid</location>
        <location evidence="2">Chloroplast stroma</location>
    </subcellularLocation>
</comment>
<organism evidence="12">
    <name type="scientific">Cynomorium coccineum</name>
    <dbReference type="NCBI Taxonomy" id="51503"/>
    <lineage>
        <taxon>Eukaryota</taxon>
        <taxon>Viridiplantae</taxon>
        <taxon>Streptophyta</taxon>
        <taxon>Embryophyta</taxon>
        <taxon>Tracheophyta</taxon>
        <taxon>Spermatophyta</taxon>
        <taxon>Magnoliopsida</taxon>
        <taxon>eudicotyledons</taxon>
        <taxon>Gunneridae</taxon>
        <taxon>Pentapetalae</taxon>
        <taxon>Saxifragales</taxon>
        <taxon>Cynomoriaceae</taxon>
        <taxon>Cynomorium</taxon>
    </lineage>
</organism>
<dbReference type="GO" id="GO:0016887">
    <property type="term" value="F:ATP hydrolysis activity"/>
    <property type="evidence" value="ECO:0007669"/>
    <property type="project" value="InterPro"/>
</dbReference>
<dbReference type="EMBL" id="KX270752">
    <property type="protein sequence ID" value="ANQ38697.1"/>
    <property type="molecule type" value="Genomic_DNA"/>
</dbReference>
<dbReference type="EMBL" id="KX270752">
    <property type="protein sequence ID" value="ANQ38696.1"/>
    <property type="molecule type" value="Genomic_DNA"/>
</dbReference>
<evidence type="ECO:0000313" key="13">
    <source>
        <dbReference type="EMBL" id="ANS54317.1"/>
    </source>
</evidence>
<dbReference type="InterPro" id="IPR027417">
    <property type="entry name" value="P-loop_NTPase"/>
</dbReference>
<evidence type="ECO:0000256" key="2">
    <source>
        <dbReference type="ARBA" id="ARBA00004470"/>
    </source>
</evidence>
<feature type="transmembrane region" description="Helical" evidence="9">
    <location>
        <begin position="67"/>
        <end position="83"/>
    </location>
</feature>
<gene>
    <name evidence="12" type="primary">ycf2</name>
</gene>
<evidence type="ECO:0000256" key="9">
    <source>
        <dbReference type="SAM" id="Phobius"/>
    </source>
</evidence>
<keyword evidence="8" id="KW-0067">ATP-binding</keyword>
<name>A0A1B1FBU7_9MAGN</name>
<dbReference type="Pfam" id="PF00004">
    <property type="entry name" value="AAA"/>
    <property type="match status" value="1"/>
</dbReference>
<reference evidence="12" key="1">
    <citation type="journal article" date="2016" name="Genome Biol. Evol.">
        <title>Assembled Plastid and Mitochondrial Genomes, as well as Nuclear Genes, Place the Parasite Family Cynomoriaceae in the Saxifragales.</title>
        <authorList>
            <person name="Bellot S."/>
            <person name="Cusimano N."/>
            <person name="Luo S."/>
            <person name="Sun G."/>
            <person name="Zarre S."/>
            <person name="Groger A."/>
            <person name="Temsch E."/>
            <person name="Renner S.S."/>
        </authorList>
    </citation>
    <scope>NUCLEOTIDE SEQUENCE</scope>
</reference>
<comment type="similarity">
    <text evidence="3">Belongs to the Ycf2 family.</text>
</comment>
<proteinExistence type="inferred from homology"/>
<sequence>MKGYQLKSWILEFRDIFKNYNFLLDSCTKLNSVGSLIHIFLHQERFIKLLDPRTLSILLNSLKLNRMIKGVVFFIIVVLLYCINNRNMIESKNLYLTGIFPVPFNLIGPINDTFEESFLSYNINRFILSILYLSKTKSIPKSCFIYNNNTWTKKPEYNWGSRWCRNWIKKGNVNGIEISLKLEFTFFYYMDNPIHDWVLFDRMKRTNKERILEIKDFICYLMCTFKIPNKVELKQQNYGSIIQSKEILSINKWSIISFQNCFQFYMWQLYKYLFIGWDNNLNPHKYMRYNWVGLYNLLVNNFSNIRASNNSSQLYYYQSMDPLYSINNINSEYCTLINQNKIQQLKEILNLKPEIINKKSYLFKKKYFSEYLRLSLSEEVEKFLRNPTRSIHYYFSDRWPELNMVNRFTITINNHKLLKKERFVQSEMVNILRIIKNSVTISSDPRYYMYEPYSSLLNKNKFIYLFNLLYDGGYHYFELKVKKILDLFILSIIEPVIVYHNKLKISYVFYKKNVFNLPPIFYEKHGSPYIRNIRIKKVSIYRRNNPIVNRTIIKYIINKHFKLGVYRSMNQDPRYKWAKGNNNLQEHKANILHNWFEVIYKKYLYLSKCILFLSNSLPFLFVNLGNITIYKSEIIHIHESKDLNDQFYNQLLKSIGFKIIHFNKPFLLGYIDSLNINNCVKSFDNMDSLKRFNESSLISCFYKENKLRFLHNRLYFNKILPFYVENINKYDGEFLNILLKKNYEKDNISPIEPKISNTIISGPFIFRAFYSGIFLKKIYNKSISDKNIYQYLRHTPFLLFEKHKNHNFFLFCINKCVDKDHIFKFKLDSALSKWKLFRTYMPCFFTSAGYKYINFLFLDTFYDLNINKFFVSIFNDIMYGSNILCQIFRITLWKANLNNSISNISIKCLQKLIYRNNKSPWIYQRSPTVREFLYSILFFIIVAGYIIRTHIFFFFRAYSELRTEFEKVKIYMIESYIIELNKLMYRYPASELWLKNIFLVALEQLYYNFFKDFSVGNMIFGKYFNINLMDLINIIPNPIIKISFYKNTRYISHTSKEIYSSIIKKVNDNGIYDKIESWAANSNSIDEEEKEFLIQFYILTAEKKSINKIILSLTYSDHLSNNFEQPGTIYLRYLVDIHKKCLINYEFNISCLAERRIFLAHYQTITYYSHRVKVKPFSLLLAPSKGVLVIGSIGTCQYFLAKYKYIVTNSYIPLITIFLVKFLDNNPKLIDDSDEFYAHENSYRDIDMELELLTMINSITSNIMFGINQFFITLQFELAKVMSPCIIWIPNIHDLDVNLGILVNYIYRDCERCSSKNILVIASTHIPKKVDPAIIAPNKFNACIKIRSLPISRNNFFTLSYTRGFYLENKENKNFYTNGIWPQDLVALTNEALSISITQNKSIIETNIIRSSLHRQTWYFQSQVGSVHDYGIFFYQIGRYFAQNILLINCTMDPISIYIKKKSYNDEYYHFYKFYFELGMSMNKLMILLYILSCSAGSVAQDFWYIPRITYYFIENDIVHDLLEVEGAIASSRNINNDRVALLGPSKPLQNGSTLEEVSFIPQHLEEDLLNHIVWAPRIWYCIERPTELGLYYWSRIYYEKDETDSELFKSVIMEYQTLDISSYKEQGFFRISQFIWDPVDPLFFLLKYQLAFSHFEDMKKELITITIQMDTDTPTSIYKRWFINNMQEKHFELLIHCRLIKNNISFRSNILYESYEYLSKIFISNGMILDQMTKILLKKKWLFPDEIKFFFTYAKSDKK</sequence>
<evidence type="ECO:0000259" key="11">
    <source>
        <dbReference type="Pfam" id="PF05695"/>
    </source>
</evidence>
<evidence type="ECO:0000256" key="1">
    <source>
        <dbReference type="ARBA" id="ARBA00002329"/>
    </source>
</evidence>
<evidence type="ECO:0000259" key="10">
    <source>
        <dbReference type="Pfam" id="PF00004"/>
    </source>
</evidence>